<dbReference type="EMBL" id="NSDM01000018">
    <property type="protein sequence ID" value="MDQ2588406.1"/>
    <property type="molecule type" value="Genomic_DNA"/>
</dbReference>
<accession>A0ABU0X8F0</accession>
<dbReference type="Proteomes" id="UP001225605">
    <property type="component" value="Unassembled WGS sequence"/>
</dbReference>
<sequence>MQGRLDIQVLLGFSAYTLCPPMRFFEQRSPDGPVTRFGSIALLRELMIGRPDLGPACRVRVVDAFGSDVTE</sequence>
<protein>
    <submittedName>
        <fullName evidence="1">Uncharacterized protein</fullName>
    </submittedName>
</protein>
<name>A0ABU0X8F0_9PSEU</name>
<organism evidence="1 2">
    <name type="scientific">Saccharothrix yanglingensis</name>
    <dbReference type="NCBI Taxonomy" id="659496"/>
    <lineage>
        <taxon>Bacteria</taxon>
        <taxon>Bacillati</taxon>
        <taxon>Actinomycetota</taxon>
        <taxon>Actinomycetes</taxon>
        <taxon>Pseudonocardiales</taxon>
        <taxon>Pseudonocardiaceae</taxon>
        <taxon>Saccharothrix</taxon>
    </lineage>
</organism>
<proteinExistence type="predicted"/>
<comment type="caution">
    <text evidence="1">The sequence shown here is derived from an EMBL/GenBank/DDBJ whole genome shotgun (WGS) entry which is preliminary data.</text>
</comment>
<evidence type="ECO:0000313" key="1">
    <source>
        <dbReference type="EMBL" id="MDQ2588406.1"/>
    </source>
</evidence>
<evidence type="ECO:0000313" key="2">
    <source>
        <dbReference type="Proteomes" id="UP001225605"/>
    </source>
</evidence>
<reference evidence="1 2" key="1">
    <citation type="submission" date="2017-06" db="EMBL/GenBank/DDBJ databases">
        <title>Cultured bacterium strain Saccharothrix yanglingensis Hhs.015.</title>
        <authorList>
            <person name="Xia Y."/>
        </authorList>
    </citation>
    <scope>NUCLEOTIDE SEQUENCE [LARGE SCALE GENOMIC DNA]</scope>
    <source>
        <strain evidence="1 2">Hhs.015</strain>
    </source>
</reference>
<gene>
    <name evidence="1" type="ORF">CKY47_31510</name>
</gene>
<keyword evidence="2" id="KW-1185">Reference proteome</keyword>